<organism evidence="1 2">
    <name type="scientific">Paenibacillus gansuensis</name>
    <dbReference type="NCBI Taxonomy" id="306542"/>
    <lineage>
        <taxon>Bacteria</taxon>
        <taxon>Bacillati</taxon>
        <taxon>Bacillota</taxon>
        <taxon>Bacilli</taxon>
        <taxon>Bacillales</taxon>
        <taxon>Paenibacillaceae</taxon>
        <taxon>Paenibacillus</taxon>
    </lineage>
</organism>
<dbReference type="Proteomes" id="UP001597541">
    <property type="component" value="Unassembled WGS sequence"/>
</dbReference>
<reference evidence="2" key="1">
    <citation type="journal article" date="2019" name="Int. J. Syst. Evol. Microbiol.">
        <title>The Global Catalogue of Microorganisms (GCM) 10K type strain sequencing project: providing services to taxonomists for standard genome sequencing and annotation.</title>
        <authorList>
            <consortium name="The Broad Institute Genomics Platform"/>
            <consortium name="The Broad Institute Genome Sequencing Center for Infectious Disease"/>
            <person name="Wu L."/>
            <person name="Ma J."/>
        </authorList>
    </citation>
    <scope>NUCLEOTIDE SEQUENCE [LARGE SCALE GENOMIC DNA]</scope>
    <source>
        <strain evidence="2">KCTC 3950</strain>
    </source>
</reference>
<proteinExistence type="predicted"/>
<protein>
    <recommendedName>
        <fullName evidence="3">HEAT repeat domain-containing protein</fullName>
    </recommendedName>
</protein>
<gene>
    <name evidence="1" type="ORF">ACFSUF_08905</name>
</gene>
<dbReference type="RefSeq" id="WP_377602184.1">
    <property type="nucleotide sequence ID" value="NZ_JBHUME010000007.1"/>
</dbReference>
<evidence type="ECO:0000313" key="1">
    <source>
        <dbReference type="EMBL" id="MFD2612538.1"/>
    </source>
</evidence>
<keyword evidence="2" id="KW-1185">Reference proteome</keyword>
<comment type="caution">
    <text evidence="1">The sequence shown here is derived from an EMBL/GenBank/DDBJ whole genome shotgun (WGS) entry which is preliminary data.</text>
</comment>
<evidence type="ECO:0000313" key="2">
    <source>
        <dbReference type="Proteomes" id="UP001597541"/>
    </source>
</evidence>
<evidence type="ECO:0008006" key="3">
    <source>
        <dbReference type="Google" id="ProtNLM"/>
    </source>
</evidence>
<sequence length="277" mass="31782">MTRMLETEQYGEAIDLLEFLLQCQGEDERTYEEWGSLLNWLVTAFPHAKAKEDSLEEDLTETDLLKEHIRNRTLQDPGYASRILDTLRSSQEIDKKLLALGQLSYIEHPEIDRELIRFIESEPAHPLLQSKAIQTLKARGAEGEVTIRKNGETCVIDIESYPMSPDDFPQDIREVLIRVQEVSEVHSPALAYFAEETWNDFVFYMYGSTLYNNLLKEPGDSTIDLWAAALHATLLETMSGEWSPEELFELYGVSDSLLFRFEQAHKALKSYVQGLAL</sequence>
<name>A0ABW5PD63_9BACL</name>
<accession>A0ABW5PD63</accession>
<dbReference type="EMBL" id="JBHUME010000007">
    <property type="protein sequence ID" value="MFD2612538.1"/>
    <property type="molecule type" value="Genomic_DNA"/>
</dbReference>